<name>A0A4Y2D1P9_ARAVE</name>
<sequence>MTIPARGFNNVWTVLSEKSSLCCCGPESYAGPETGGALKQPWGTLLTLRFKEERPCFFPDPRGALLEQILRRWRRAELHRKQRSTRMRAEGFACATSSFSKHLMDSSYSRGRRTAFLTINGLSGFLLWPGSLHPCVPHWEAVRGSTVEGGEPLPTILIVPCNI</sequence>
<dbReference type="EMBL" id="BGPR01000289">
    <property type="protein sequence ID" value="GBM10682.1"/>
    <property type="molecule type" value="Genomic_DNA"/>
</dbReference>
<gene>
    <name evidence="1" type="ORF">AVEN_7952_1</name>
</gene>
<dbReference type="AlphaFoldDB" id="A0A4Y2D1P9"/>
<organism evidence="1 2">
    <name type="scientific">Araneus ventricosus</name>
    <name type="common">Orbweaver spider</name>
    <name type="synonym">Epeira ventricosa</name>
    <dbReference type="NCBI Taxonomy" id="182803"/>
    <lineage>
        <taxon>Eukaryota</taxon>
        <taxon>Metazoa</taxon>
        <taxon>Ecdysozoa</taxon>
        <taxon>Arthropoda</taxon>
        <taxon>Chelicerata</taxon>
        <taxon>Arachnida</taxon>
        <taxon>Araneae</taxon>
        <taxon>Araneomorphae</taxon>
        <taxon>Entelegynae</taxon>
        <taxon>Araneoidea</taxon>
        <taxon>Araneidae</taxon>
        <taxon>Araneus</taxon>
    </lineage>
</organism>
<evidence type="ECO:0000313" key="2">
    <source>
        <dbReference type="Proteomes" id="UP000499080"/>
    </source>
</evidence>
<comment type="caution">
    <text evidence="1">The sequence shown here is derived from an EMBL/GenBank/DDBJ whole genome shotgun (WGS) entry which is preliminary data.</text>
</comment>
<evidence type="ECO:0000313" key="1">
    <source>
        <dbReference type="EMBL" id="GBM10682.1"/>
    </source>
</evidence>
<dbReference type="Proteomes" id="UP000499080">
    <property type="component" value="Unassembled WGS sequence"/>
</dbReference>
<keyword evidence="2" id="KW-1185">Reference proteome</keyword>
<protein>
    <submittedName>
        <fullName evidence="1">Uncharacterized protein</fullName>
    </submittedName>
</protein>
<accession>A0A4Y2D1P9</accession>
<reference evidence="1 2" key="1">
    <citation type="journal article" date="2019" name="Sci. Rep.">
        <title>Orb-weaving spider Araneus ventricosus genome elucidates the spidroin gene catalogue.</title>
        <authorList>
            <person name="Kono N."/>
            <person name="Nakamura H."/>
            <person name="Ohtoshi R."/>
            <person name="Moran D.A.P."/>
            <person name="Shinohara A."/>
            <person name="Yoshida Y."/>
            <person name="Fujiwara M."/>
            <person name="Mori M."/>
            <person name="Tomita M."/>
            <person name="Arakawa K."/>
        </authorList>
    </citation>
    <scope>NUCLEOTIDE SEQUENCE [LARGE SCALE GENOMIC DNA]</scope>
</reference>
<proteinExistence type="predicted"/>